<evidence type="ECO:0000313" key="3">
    <source>
        <dbReference type="EMBL" id="GLF98342.1"/>
    </source>
</evidence>
<name>A0ABQ5P6X5_9ACTN</name>
<sequence length="537" mass="57908">MPKMSGFDQRAVALIELRGTRSEHELFGNAVAEAGWAVLEDHGPVAAEPVAATPAVSVTSVVSVVSADERRRYTVDIRFPGSRVNAVKGARDRVEVLADALLLDLTVLVVDRVDRDPVDLPRWFAQSPPGGTAPGADAPRLRRWADRWTRWLAERLGTHDTGRLVGAVSAPDARRLARHPLPGARPPAPEATARGSLGTEPSRTPAQLGRRRESARMVTRMLIAGVVLLWVGARIADRSGDGPGAWWGFALVGLGAVWAIAAAARRMAPGRPLRETVAASLVPAVVIALAGANIVRTEPGAGWGSRVIAYGVIAGVVFNGVRLLARQWTWRRTAPWLLPAILPVSVGLVPPLGIGLHTFYLHAFDLSLDDVEVPQAYRFLATLKLMACMSLWLGALALLGYMKHLHLYVRDRLLGNLVLFTTALTLLYVGVFTLGIAAADRAGDEAKRDAAQGRTPSAYFGIEPEWVCVRPIGRPADIPVDGGELLPHRPYLRIGDAGGTVVLWDTEERQALKAPLDKLRVLPEDTRPASCHRPSPS</sequence>
<evidence type="ECO:0000256" key="2">
    <source>
        <dbReference type="SAM" id="Phobius"/>
    </source>
</evidence>
<feature type="transmembrane region" description="Helical" evidence="2">
    <location>
        <begin position="307"/>
        <end position="325"/>
    </location>
</feature>
<feature type="transmembrane region" description="Helical" evidence="2">
    <location>
        <begin position="217"/>
        <end position="233"/>
    </location>
</feature>
<feature type="region of interest" description="Disordered" evidence="1">
    <location>
        <begin position="177"/>
        <end position="213"/>
    </location>
</feature>
<feature type="transmembrane region" description="Helical" evidence="2">
    <location>
        <begin position="245"/>
        <end position="264"/>
    </location>
</feature>
<keyword evidence="2" id="KW-0472">Membrane</keyword>
<keyword evidence="2" id="KW-0812">Transmembrane</keyword>
<protein>
    <submittedName>
        <fullName evidence="3">DUF4175 domain-containing protein</fullName>
    </submittedName>
</protein>
<dbReference type="RefSeq" id="WP_323450325.1">
    <property type="nucleotide sequence ID" value="NZ_BSBI01000014.1"/>
</dbReference>
<feature type="transmembrane region" description="Helical" evidence="2">
    <location>
        <begin position="413"/>
        <end position="438"/>
    </location>
</feature>
<feature type="transmembrane region" description="Helical" evidence="2">
    <location>
        <begin position="337"/>
        <end position="359"/>
    </location>
</feature>
<comment type="caution">
    <text evidence="3">The sequence shown here is derived from an EMBL/GenBank/DDBJ whole genome shotgun (WGS) entry which is preliminary data.</text>
</comment>
<feature type="transmembrane region" description="Helical" evidence="2">
    <location>
        <begin position="379"/>
        <end position="401"/>
    </location>
</feature>
<keyword evidence="4" id="KW-1185">Reference proteome</keyword>
<dbReference type="Proteomes" id="UP001291653">
    <property type="component" value="Unassembled WGS sequence"/>
</dbReference>
<evidence type="ECO:0000313" key="4">
    <source>
        <dbReference type="Proteomes" id="UP001291653"/>
    </source>
</evidence>
<proteinExistence type="predicted"/>
<organism evidence="3 4">
    <name type="scientific">Streptomyces yaizuensis</name>
    <dbReference type="NCBI Taxonomy" id="2989713"/>
    <lineage>
        <taxon>Bacteria</taxon>
        <taxon>Bacillati</taxon>
        <taxon>Actinomycetota</taxon>
        <taxon>Actinomycetes</taxon>
        <taxon>Kitasatosporales</taxon>
        <taxon>Streptomycetaceae</taxon>
        <taxon>Streptomyces</taxon>
    </lineage>
</organism>
<dbReference type="EMBL" id="BSBI01000014">
    <property type="protein sequence ID" value="GLF98342.1"/>
    <property type="molecule type" value="Genomic_DNA"/>
</dbReference>
<feature type="transmembrane region" description="Helical" evidence="2">
    <location>
        <begin position="276"/>
        <end position="295"/>
    </location>
</feature>
<keyword evidence="2" id="KW-1133">Transmembrane helix</keyword>
<gene>
    <name evidence="3" type="ORF">SYYSPA8_28615</name>
</gene>
<reference evidence="3 4" key="1">
    <citation type="submission" date="2022-10" db="EMBL/GenBank/DDBJ databases">
        <title>Draft genome sequence of Streptomyces sp. YSPA8.</title>
        <authorList>
            <person name="Moriuchi R."/>
            <person name="Dohra H."/>
            <person name="Yamamura H."/>
            <person name="Kodani S."/>
        </authorList>
    </citation>
    <scope>NUCLEOTIDE SEQUENCE [LARGE SCALE GENOMIC DNA]</scope>
    <source>
        <strain evidence="3 4">YSPA8</strain>
    </source>
</reference>
<evidence type="ECO:0000256" key="1">
    <source>
        <dbReference type="SAM" id="MobiDB-lite"/>
    </source>
</evidence>
<accession>A0ABQ5P6X5</accession>